<accession>A0A510PLX3</accession>
<dbReference type="Proteomes" id="UP000321223">
    <property type="component" value="Unassembled WGS sequence"/>
</dbReference>
<organism evidence="2 3">
    <name type="scientific">Microcystis aeruginosa 11-30S32</name>
    <dbReference type="NCBI Taxonomy" id="2358142"/>
    <lineage>
        <taxon>Bacteria</taxon>
        <taxon>Bacillati</taxon>
        <taxon>Cyanobacteriota</taxon>
        <taxon>Cyanophyceae</taxon>
        <taxon>Oscillatoriophycideae</taxon>
        <taxon>Chroococcales</taxon>
        <taxon>Microcystaceae</taxon>
        <taxon>Microcystis</taxon>
    </lineage>
</organism>
<feature type="transmembrane region" description="Helical" evidence="1">
    <location>
        <begin position="12"/>
        <end position="32"/>
    </location>
</feature>
<dbReference type="AlphaFoldDB" id="A0A510PLX3"/>
<evidence type="ECO:0000313" key="3">
    <source>
        <dbReference type="Proteomes" id="UP000321223"/>
    </source>
</evidence>
<proteinExistence type="predicted"/>
<comment type="caution">
    <text evidence="2">The sequence shown here is derived from an EMBL/GenBank/DDBJ whole genome shotgun (WGS) entry which is preliminary data.</text>
</comment>
<reference evidence="2 3" key="1">
    <citation type="journal article" date="2019" name="Appl. Environ. Microbiol.">
        <title>Co-occurrence of broad and narrow host-range viruses infecting the toxic bloom-forming cyanobacterium Microcystis aeruginosa.</title>
        <authorList>
            <person name="Morimoto D."/>
            <person name="Tominaga K."/>
            <person name="Nishimura Y."/>
            <person name="Yoshida N."/>
            <person name="Kimura S."/>
            <person name="Sako Y."/>
            <person name="Yoshida T."/>
        </authorList>
    </citation>
    <scope>NUCLEOTIDE SEQUENCE [LARGE SCALE GENOMIC DNA]</scope>
    <source>
        <strain evidence="2 3">11-30S32</strain>
    </source>
</reference>
<evidence type="ECO:0000313" key="2">
    <source>
        <dbReference type="EMBL" id="GCA94838.1"/>
    </source>
</evidence>
<keyword evidence="1" id="KW-0472">Membrane</keyword>
<gene>
    <name evidence="2" type="ORF">MAE30S32_34900</name>
</gene>
<keyword evidence="1" id="KW-1133">Transmembrane helix</keyword>
<dbReference type="EMBL" id="BHVU01000255">
    <property type="protein sequence ID" value="GCA94838.1"/>
    <property type="molecule type" value="Genomic_DNA"/>
</dbReference>
<keyword evidence="1" id="KW-0812">Transmembrane</keyword>
<protein>
    <submittedName>
        <fullName evidence="2">Uncharacterized protein</fullName>
    </submittedName>
</protein>
<name>A0A510PLX3_MICAE</name>
<evidence type="ECO:0000256" key="1">
    <source>
        <dbReference type="SAM" id="Phobius"/>
    </source>
</evidence>
<sequence length="55" mass="6220">MQSIEINRKNLAIAGVSLIIYSLALVTVWEFFYGVEAKGRINPDGSIEYQINDCR</sequence>